<evidence type="ECO:0000256" key="2">
    <source>
        <dbReference type="ARBA" id="ARBA00004893"/>
    </source>
</evidence>
<dbReference type="PANTHER" id="PTHR32179:SF3">
    <property type="entry name" value="NICOTINATE-NUCLEOTIDE PYROPHOSPHORYLASE [CARBOXYLATING]"/>
    <property type="match status" value="1"/>
</dbReference>
<dbReference type="Pfam" id="PF01729">
    <property type="entry name" value="QRPTase_C"/>
    <property type="match status" value="1"/>
</dbReference>
<dbReference type="SUPFAM" id="SSF54675">
    <property type="entry name" value="Nicotinate/Quinolinate PRTase N-terminal domain-like"/>
    <property type="match status" value="1"/>
</dbReference>
<dbReference type="GO" id="GO:0009435">
    <property type="term" value="P:NAD+ biosynthetic process"/>
    <property type="evidence" value="ECO:0007669"/>
    <property type="project" value="UniProtKB-UniPathway"/>
</dbReference>
<keyword evidence="16" id="KW-1185">Reference proteome</keyword>
<dbReference type="FunFam" id="3.20.20.70:FF:000030">
    <property type="entry name" value="Nicotinate-nucleotide pyrophosphorylase, carboxylating"/>
    <property type="match status" value="1"/>
</dbReference>
<gene>
    <name evidence="15" type="ORF">FAZ21_13940</name>
</gene>
<comment type="pathway">
    <text evidence="2">Cofactor biosynthesis; NAD(+) biosynthesis; nicotinate D-ribonucleotide from quinolinate: step 1/1.</text>
</comment>
<comment type="function">
    <text evidence="1">Involved in the catabolism of quinolinic acid (QA).</text>
</comment>
<evidence type="ECO:0000256" key="11">
    <source>
        <dbReference type="ARBA" id="ARBA00069173"/>
    </source>
</evidence>
<evidence type="ECO:0000256" key="8">
    <source>
        <dbReference type="ARBA" id="ARBA00022679"/>
    </source>
</evidence>
<evidence type="ECO:0000256" key="3">
    <source>
        <dbReference type="ARBA" id="ARBA00009400"/>
    </source>
</evidence>
<dbReference type="InterPro" id="IPR027277">
    <property type="entry name" value="NadC/ModD"/>
</dbReference>
<dbReference type="CDD" id="cd01572">
    <property type="entry name" value="QPRTase"/>
    <property type="match status" value="1"/>
</dbReference>
<accession>A0A4U0PSQ7</accession>
<dbReference type="Proteomes" id="UP000310016">
    <property type="component" value="Unassembled WGS sequence"/>
</dbReference>
<dbReference type="PANTHER" id="PTHR32179">
    <property type="entry name" value="NICOTINATE-NUCLEOTIDE PYROPHOSPHORYLASE [CARBOXYLATING]"/>
    <property type="match status" value="1"/>
</dbReference>
<comment type="catalytic activity">
    <reaction evidence="10">
        <text>nicotinate beta-D-ribonucleotide + CO2 + diphosphate = quinolinate + 5-phospho-alpha-D-ribose 1-diphosphate + 2 H(+)</text>
        <dbReference type="Rhea" id="RHEA:12733"/>
        <dbReference type="ChEBI" id="CHEBI:15378"/>
        <dbReference type="ChEBI" id="CHEBI:16526"/>
        <dbReference type="ChEBI" id="CHEBI:29959"/>
        <dbReference type="ChEBI" id="CHEBI:33019"/>
        <dbReference type="ChEBI" id="CHEBI:57502"/>
        <dbReference type="ChEBI" id="CHEBI:58017"/>
        <dbReference type="EC" id="2.4.2.19"/>
    </reaction>
</comment>
<dbReference type="Pfam" id="PF02749">
    <property type="entry name" value="QRPTase_N"/>
    <property type="match status" value="1"/>
</dbReference>
<proteinExistence type="inferred from homology"/>
<organism evidence="15 16">
    <name type="scientific">Chitiniphilus eburneus</name>
    <dbReference type="NCBI Taxonomy" id="2571148"/>
    <lineage>
        <taxon>Bacteria</taxon>
        <taxon>Pseudomonadati</taxon>
        <taxon>Pseudomonadota</taxon>
        <taxon>Betaproteobacteria</taxon>
        <taxon>Neisseriales</taxon>
        <taxon>Chitinibacteraceae</taxon>
        <taxon>Chitiniphilus</taxon>
    </lineage>
</organism>
<protein>
    <recommendedName>
        <fullName evidence="11">Probable nicotinate-nucleotide pyrophosphorylase [carboxylating]</fullName>
        <ecNumber evidence="5">2.4.2.19</ecNumber>
    </recommendedName>
    <alternativeName>
        <fullName evidence="9">Quinolinate phosphoribosyltransferase [decarboxylating]</fullName>
    </alternativeName>
</protein>
<dbReference type="RefSeq" id="WP_136774049.1">
    <property type="nucleotide sequence ID" value="NZ_CP156074.1"/>
</dbReference>
<evidence type="ECO:0000256" key="4">
    <source>
        <dbReference type="ARBA" id="ARBA00011218"/>
    </source>
</evidence>
<dbReference type="Gene3D" id="3.90.1170.20">
    <property type="entry name" value="Quinolinate phosphoribosyl transferase, N-terminal domain"/>
    <property type="match status" value="1"/>
</dbReference>
<sequence>MPTLPPAHLIAANVAAALAEDVGEADWTALLIPAGQAGRATVIAREEAVICGQPWFDEVFRQVDPACRVVWRVAEGERVAPGSLLCEIEGPARSLLTAERSALNFLQLLSAVASATRRYADAVAGTRAVVHDTRKTLPGLRRAQKYAVTVGGGANQRIGLWDGVLIKENHILAGGGIAPTLAAARALAPSHVTLQIEVESLAELDEALAAGAPSVLLDNFSLEDLCTAVARTAGRALLEASGGVDFSTLRAIAETGVDRISVGKLTKDVVAVDLSMRFA</sequence>
<dbReference type="InterPro" id="IPR013785">
    <property type="entry name" value="Aldolase_TIM"/>
</dbReference>
<evidence type="ECO:0000256" key="7">
    <source>
        <dbReference type="ARBA" id="ARBA00022676"/>
    </source>
</evidence>
<keyword evidence="6" id="KW-0662">Pyridine nucleotide biosynthesis</keyword>
<feature type="domain" description="Quinolinate phosphoribosyl transferase C-terminal" evidence="13">
    <location>
        <begin position="112"/>
        <end position="277"/>
    </location>
</feature>
<evidence type="ECO:0000256" key="1">
    <source>
        <dbReference type="ARBA" id="ARBA00003237"/>
    </source>
</evidence>
<dbReference type="NCBIfam" id="TIGR00078">
    <property type="entry name" value="nadC"/>
    <property type="match status" value="1"/>
</dbReference>
<reference evidence="15 16" key="1">
    <citation type="submission" date="2019-04" db="EMBL/GenBank/DDBJ databases">
        <title>Chitiniphilus eburnea sp. nov., a novel chitinolytic bacterium isolated from aquaculture sludge.</title>
        <authorList>
            <person name="Sheng M."/>
        </authorList>
    </citation>
    <scope>NUCLEOTIDE SEQUENCE [LARGE SCALE GENOMIC DNA]</scope>
    <source>
        <strain evidence="15 16">HX-2-15</strain>
    </source>
</reference>
<dbReference type="Gene3D" id="3.20.20.70">
    <property type="entry name" value="Aldolase class I"/>
    <property type="match status" value="1"/>
</dbReference>
<evidence type="ECO:0000256" key="6">
    <source>
        <dbReference type="ARBA" id="ARBA00022642"/>
    </source>
</evidence>
<dbReference type="GO" id="GO:0005737">
    <property type="term" value="C:cytoplasm"/>
    <property type="evidence" value="ECO:0007669"/>
    <property type="project" value="TreeGrafter"/>
</dbReference>
<dbReference type="FunFam" id="3.90.1170.20:FF:000001">
    <property type="entry name" value="Nicotinate-nucleotide diphosphorylase (Carboxylating)"/>
    <property type="match status" value="1"/>
</dbReference>
<evidence type="ECO:0000256" key="5">
    <source>
        <dbReference type="ARBA" id="ARBA00011944"/>
    </source>
</evidence>
<dbReference type="InterPro" id="IPR022412">
    <property type="entry name" value="Quinolinate_PRibosylTrfase_N"/>
</dbReference>
<evidence type="ECO:0000259" key="13">
    <source>
        <dbReference type="Pfam" id="PF01729"/>
    </source>
</evidence>
<dbReference type="OrthoDB" id="9782546at2"/>
<comment type="subunit">
    <text evidence="4">Hexamer formed by 3 homodimers.</text>
</comment>
<evidence type="ECO:0000256" key="10">
    <source>
        <dbReference type="ARBA" id="ARBA00047445"/>
    </source>
</evidence>
<dbReference type="GO" id="GO:0034213">
    <property type="term" value="P:quinolinate catabolic process"/>
    <property type="evidence" value="ECO:0007669"/>
    <property type="project" value="TreeGrafter"/>
</dbReference>
<dbReference type="InterPro" id="IPR036068">
    <property type="entry name" value="Nicotinate_pribotase-like_C"/>
</dbReference>
<comment type="caution">
    <text evidence="15">The sequence shown here is derived from an EMBL/GenBank/DDBJ whole genome shotgun (WGS) entry which is preliminary data.</text>
</comment>
<dbReference type="InterPro" id="IPR004393">
    <property type="entry name" value="NadC"/>
</dbReference>
<evidence type="ECO:0000256" key="9">
    <source>
        <dbReference type="ARBA" id="ARBA00033102"/>
    </source>
</evidence>
<dbReference type="InterPro" id="IPR037128">
    <property type="entry name" value="Quinolinate_PRibosylTase_N_sf"/>
</dbReference>
<evidence type="ECO:0000313" key="16">
    <source>
        <dbReference type="Proteomes" id="UP000310016"/>
    </source>
</evidence>
<evidence type="ECO:0000313" key="15">
    <source>
        <dbReference type="EMBL" id="TJZ71060.1"/>
    </source>
</evidence>
<dbReference type="AlphaFoldDB" id="A0A4U0PSQ7"/>
<dbReference type="PIRSF" id="PIRSF006250">
    <property type="entry name" value="NadC_ModD"/>
    <property type="match status" value="1"/>
</dbReference>
<dbReference type="EMBL" id="SUMF01000017">
    <property type="protein sequence ID" value="TJZ71060.1"/>
    <property type="molecule type" value="Genomic_DNA"/>
</dbReference>
<dbReference type="SUPFAM" id="SSF51690">
    <property type="entry name" value="Nicotinate/Quinolinate PRTase C-terminal domain-like"/>
    <property type="match status" value="1"/>
</dbReference>
<dbReference type="GO" id="GO:0004514">
    <property type="term" value="F:nicotinate-nucleotide diphosphorylase (carboxylating) activity"/>
    <property type="evidence" value="ECO:0007669"/>
    <property type="project" value="UniProtKB-EC"/>
</dbReference>
<dbReference type="InterPro" id="IPR002638">
    <property type="entry name" value="Quinolinate_PRibosylTrfase_C"/>
</dbReference>
<evidence type="ECO:0000259" key="14">
    <source>
        <dbReference type="Pfam" id="PF02749"/>
    </source>
</evidence>
<comment type="similarity">
    <text evidence="3 12">Belongs to the NadC/ModD family.</text>
</comment>
<dbReference type="EC" id="2.4.2.19" evidence="5"/>
<evidence type="ECO:0000256" key="12">
    <source>
        <dbReference type="PIRNR" id="PIRNR006250"/>
    </source>
</evidence>
<keyword evidence="7 12" id="KW-0328">Glycosyltransferase</keyword>
<keyword evidence="8 12" id="KW-0808">Transferase</keyword>
<feature type="domain" description="Quinolinate phosphoribosyl transferase N-terminal" evidence="14">
    <location>
        <begin position="28"/>
        <end position="110"/>
    </location>
</feature>
<name>A0A4U0PSQ7_9NEIS</name>
<dbReference type="UniPathway" id="UPA00253">
    <property type="reaction ID" value="UER00331"/>
</dbReference>